<name>A0A0F9W5X2_9ZZZZ</name>
<dbReference type="AlphaFoldDB" id="A0A0F9W5X2"/>
<comment type="caution">
    <text evidence="1">The sequence shown here is derived from an EMBL/GenBank/DDBJ whole genome shotgun (WGS) entry which is preliminary data.</text>
</comment>
<gene>
    <name evidence="1" type="ORF">LCGC14_0401160</name>
</gene>
<reference evidence="1" key="1">
    <citation type="journal article" date="2015" name="Nature">
        <title>Complex archaea that bridge the gap between prokaryotes and eukaryotes.</title>
        <authorList>
            <person name="Spang A."/>
            <person name="Saw J.H."/>
            <person name="Jorgensen S.L."/>
            <person name="Zaremba-Niedzwiedzka K."/>
            <person name="Martijn J."/>
            <person name="Lind A.E."/>
            <person name="van Eijk R."/>
            <person name="Schleper C."/>
            <person name="Guy L."/>
            <person name="Ettema T.J."/>
        </authorList>
    </citation>
    <scope>NUCLEOTIDE SEQUENCE</scope>
</reference>
<sequence>MARVSPDVNFEYFHHANNQITAAPLTMSAWMKDTRDQTFIALHGIISISDFDSVSGDGWRFTLVQNASDTTHNFQFIVENAGTETKADRAETSKTINGVWVHICGVSRAADNSDLSVWVDGAETTATPSANTPATAVDRVTVMAYWRNSIVQSSSFQGHVAEPAFWDRALSDAEVIALSNGYSPTFFKRGLEHYAPFIRDQDRDLITGDAFTVAGSPTVADHPPIIYPAPKFYIMAPPAAGGVTVTVPVASLTLTGFAPTVTVSDHQSVTVPVASLALTGFAPTVTATANITVEIPVASLALAGFAPTVTTTANISIEVPVASLALSGFAPTVTATGNQSVIVPVASLTLTGFAPTVTATGNVSIEVPVASLALAGFAPTVTATGDVSITVPVASLALAGFAPTVQTPVTITIPVASLTLTGFAPTVQTPVSVTVPVASLSLSGFAPIVTATANVSVTVPVASLALSGFSPTVTATGNVSVTVPVASLILTGFAPTIVTLADVSDVDFVLDTWDVESVLDTWNVEIVLTTES</sequence>
<dbReference type="SUPFAM" id="SSF49899">
    <property type="entry name" value="Concanavalin A-like lectins/glucanases"/>
    <property type="match status" value="1"/>
</dbReference>
<dbReference type="Pfam" id="PF13385">
    <property type="entry name" value="Laminin_G_3"/>
    <property type="match status" value="1"/>
</dbReference>
<accession>A0A0F9W5X2</accession>
<evidence type="ECO:0000313" key="1">
    <source>
        <dbReference type="EMBL" id="KKN73413.1"/>
    </source>
</evidence>
<protein>
    <recommendedName>
        <fullName evidence="2">LamG-like jellyroll fold domain-containing protein</fullName>
    </recommendedName>
</protein>
<evidence type="ECO:0008006" key="2">
    <source>
        <dbReference type="Google" id="ProtNLM"/>
    </source>
</evidence>
<dbReference type="Gene3D" id="2.60.120.200">
    <property type="match status" value="1"/>
</dbReference>
<organism evidence="1">
    <name type="scientific">marine sediment metagenome</name>
    <dbReference type="NCBI Taxonomy" id="412755"/>
    <lineage>
        <taxon>unclassified sequences</taxon>
        <taxon>metagenomes</taxon>
        <taxon>ecological metagenomes</taxon>
    </lineage>
</organism>
<proteinExistence type="predicted"/>
<dbReference type="EMBL" id="LAZR01000344">
    <property type="protein sequence ID" value="KKN73413.1"/>
    <property type="molecule type" value="Genomic_DNA"/>
</dbReference>
<dbReference type="InterPro" id="IPR013320">
    <property type="entry name" value="ConA-like_dom_sf"/>
</dbReference>